<evidence type="ECO:0000313" key="3">
    <source>
        <dbReference type="Proteomes" id="UP000053097"/>
    </source>
</evidence>
<keyword evidence="3" id="KW-1185">Reference proteome</keyword>
<reference evidence="2 3" key="1">
    <citation type="journal article" date="2014" name="Curr. Biol.">
        <title>The genome of the clonal raider ant Cerapachys biroi.</title>
        <authorList>
            <person name="Oxley P.R."/>
            <person name="Ji L."/>
            <person name="Fetter-Pruneda I."/>
            <person name="McKenzie S.K."/>
            <person name="Li C."/>
            <person name="Hu H."/>
            <person name="Zhang G."/>
            <person name="Kronauer D.J."/>
        </authorList>
    </citation>
    <scope>NUCLEOTIDE SEQUENCE [LARGE SCALE GENOMIC DNA]</scope>
</reference>
<dbReference type="Proteomes" id="UP000053097">
    <property type="component" value="Unassembled WGS sequence"/>
</dbReference>
<protein>
    <submittedName>
        <fullName evidence="2">Uncharacterized protein</fullName>
    </submittedName>
</protein>
<feature type="compositionally biased region" description="Basic and acidic residues" evidence="1">
    <location>
        <begin position="87"/>
        <end position="101"/>
    </location>
</feature>
<proteinExistence type="predicted"/>
<feature type="region of interest" description="Disordered" evidence="1">
    <location>
        <begin position="19"/>
        <end position="39"/>
    </location>
</feature>
<gene>
    <name evidence="2" type="ORF">X777_04586</name>
</gene>
<accession>A0A026X3M5</accession>
<feature type="compositionally biased region" description="Basic and acidic residues" evidence="1">
    <location>
        <begin position="30"/>
        <end position="39"/>
    </location>
</feature>
<dbReference type="AlphaFoldDB" id="A0A026X3M5"/>
<organism evidence="2 3">
    <name type="scientific">Ooceraea biroi</name>
    <name type="common">Clonal raider ant</name>
    <name type="synonym">Cerapachys biroi</name>
    <dbReference type="NCBI Taxonomy" id="2015173"/>
    <lineage>
        <taxon>Eukaryota</taxon>
        <taxon>Metazoa</taxon>
        <taxon>Ecdysozoa</taxon>
        <taxon>Arthropoda</taxon>
        <taxon>Hexapoda</taxon>
        <taxon>Insecta</taxon>
        <taxon>Pterygota</taxon>
        <taxon>Neoptera</taxon>
        <taxon>Endopterygota</taxon>
        <taxon>Hymenoptera</taxon>
        <taxon>Apocrita</taxon>
        <taxon>Aculeata</taxon>
        <taxon>Formicoidea</taxon>
        <taxon>Formicidae</taxon>
        <taxon>Dorylinae</taxon>
        <taxon>Ooceraea</taxon>
    </lineage>
</organism>
<feature type="region of interest" description="Disordered" evidence="1">
    <location>
        <begin position="55"/>
        <end position="101"/>
    </location>
</feature>
<dbReference type="EMBL" id="KK107013">
    <property type="protein sequence ID" value="EZA62877.1"/>
    <property type="molecule type" value="Genomic_DNA"/>
</dbReference>
<name>A0A026X3M5_OOCBI</name>
<evidence type="ECO:0000256" key="1">
    <source>
        <dbReference type="SAM" id="MobiDB-lite"/>
    </source>
</evidence>
<evidence type="ECO:0000313" key="2">
    <source>
        <dbReference type="EMBL" id="EZA62877.1"/>
    </source>
</evidence>
<sequence length="101" mass="11632">MTIGNAIENIYEDVNVKAHHPAKGSSVSCDIRDSGRERRNEPKWWLRGYKWTRGSETGALPKRDGDSPVNKIGQTDRSSGRKRHLKLLIEDNRDNDREEQM</sequence>